<dbReference type="AlphaFoldDB" id="A0A1F4RDV1"/>
<keyword evidence="1" id="KW-0560">Oxidoreductase</keyword>
<sequence length="180" mass="19538">MRFEICLSGHGGQGMVLGGKILAEAIALYQDKHVVQTQSYGPEARGGASRSEIVVSDEEIDYPKVTQLNLLLALSQESCDKYSVNLESDGILIIDPLEVKSTPKGNFKVYSIPIIQLAKNELGKTLFANIIALGAIAAISGIVNQEELTRTVLKHVPEKTKEDNQKALELGYRTGQTAIK</sequence>
<dbReference type="InterPro" id="IPR052554">
    <property type="entry name" value="2-oxoglutarate_synth_KorC"/>
</dbReference>
<dbReference type="PANTHER" id="PTHR42730">
    <property type="entry name" value="2-OXOGLUTARATE SYNTHASE SUBUNIT KORC"/>
    <property type="match status" value="1"/>
</dbReference>
<dbReference type="PANTHER" id="PTHR42730:SF1">
    <property type="entry name" value="2-OXOGLUTARATE SYNTHASE SUBUNIT KORC"/>
    <property type="match status" value="1"/>
</dbReference>
<reference evidence="3 4" key="1">
    <citation type="journal article" date="2016" name="Nat. Commun.">
        <title>Thousands of microbial genomes shed light on interconnected biogeochemical processes in an aquifer system.</title>
        <authorList>
            <person name="Anantharaman K."/>
            <person name="Brown C.T."/>
            <person name="Hug L.A."/>
            <person name="Sharon I."/>
            <person name="Castelle C.J."/>
            <person name="Probst A.J."/>
            <person name="Thomas B.C."/>
            <person name="Singh A."/>
            <person name="Wilkins M.J."/>
            <person name="Karaoz U."/>
            <person name="Brodie E.L."/>
            <person name="Williams K.H."/>
            <person name="Hubbard S.S."/>
            <person name="Banfield J.F."/>
        </authorList>
    </citation>
    <scope>NUCLEOTIDE SEQUENCE [LARGE SCALE GENOMIC DNA]</scope>
</reference>
<feature type="domain" description="Pyruvate/ketoisovalerate oxidoreductase catalytic" evidence="2">
    <location>
        <begin position="11"/>
        <end position="172"/>
    </location>
</feature>
<evidence type="ECO:0000259" key="2">
    <source>
        <dbReference type="Pfam" id="PF01558"/>
    </source>
</evidence>
<dbReference type="InterPro" id="IPR019752">
    <property type="entry name" value="Pyrv/ketoisovalerate_OxRed_cat"/>
</dbReference>
<proteinExistence type="predicted"/>
<dbReference type="InterPro" id="IPR002869">
    <property type="entry name" value="Pyrv_flavodox_OxRed_cen"/>
</dbReference>
<protein>
    <submittedName>
        <fullName evidence="3">2-oxoglutarate ferredoxin oxidoreductase subunit gamma</fullName>
    </submittedName>
</protein>
<evidence type="ECO:0000256" key="1">
    <source>
        <dbReference type="ARBA" id="ARBA00023002"/>
    </source>
</evidence>
<name>A0A1F4RDV1_UNCSA</name>
<evidence type="ECO:0000313" key="4">
    <source>
        <dbReference type="Proteomes" id="UP000176938"/>
    </source>
</evidence>
<dbReference type="Pfam" id="PF01558">
    <property type="entry name" value="POR"/>
    <property type="match status" value="1"/>
</dbReference>
<organism evidence="3 4">
    <name type="scientific">candidate division WOR-1 bacterium RIFCSPLOWO2_02_FULL_46_20</name>
    <dbReference type="NCBI Taxonomy" id="1802567"/>
    <lineage>
        <taxon>Bacteria</taxon>
        <taxon>Bacillati</taxon>
        <taxon>Saganbacteria</taxon>
    </lineage>
</organism>
<dbReference type="EMBL" id="METP01000021">
    <property type="protein sequence ID" value="OGC06359.1"/>
    <property type="molecule type" value="Genomic_DNA"/>
</dbReference>
<gene>
    <name evidence="3" type="ORF">A3H38_05265</name>
</gene>
<dbReference type="Proteomes" id="UP000176938">
    <property type="component" value="Unassembled WGS sequence"/>
</dbReference>
<dbReference type="GO" id="GO:0016903">
    <property type="term" value="F:oxidoreductase activity, acting on the aldehyde or oxo group of donors"/>
    <property type="evidence" value="ECO:0007669"/>
    <property type="project" value="InterPro"/>
</dbReference>
<dbReference type="Gene3D" id="3.40.920.10">
    <property type="entry name" value="Pyruvate-ferredoxin oxidoreductase, PFOR, domain III"/>
    <property type="match status" value="1"/>
</dbReference>
<comment type="caution">
    <text evidence="3">The sequence shown here is derived from an EMBL/GenBank/DDBJ whole genome shotgun (WGS) entry which is preliminary data.</text>
</comment>
<accession>A0A1F4RDV1</accession>
<dbReference type="SUPFAM" id="SSF53323">
    <property type="entry name" value="Pyruvate-ferredoxin oxidoreductase, PFOR, domain III"/>
    <property type="match status" value="1"/>
</dbReference>
<evidence type="ECO:0000313" key="3">
    <source>
        <dbReference type="EMBL" id="OGC06359.1"/>
    </source>
</evidence>